<accession>A0ABX1R240</accession>
<dbReference type="PANTHER" id="PTHR46825">
    <property type="entry name" value="D-ALANYL-D-ALANINE-CARBOXYPEPTIDASE/ENDOPEPTIDASE AMPH"/>
    <property type="match status" value="1"/>
</dbReference>
<gene>
    <name evidence="3" type="ORF">HCJ96_05730</name>
</gene>
<comment type="caution">
    <text evidence="3">The sequence shown here is derived from an EMBL/GenBank/DDBJ whole genome shotgun (WGS) entry which is preliminary data.</text>
</comment>
<proteinExistence type="predicted"/>
<dbReference type="Pfam" id="PF00144">
    <property type="entry name" value="Beta-lactamase"/>
    <property type="match status" value="1"/>
</dbReference>
<evidence type="ECO:0000256" key="1">
    <source>
        <dbReference type="SAM" id="SignalP"/>
    </source>
</evidence>
<feature type="signal peptide" evidence="1">
    <location>
        <begin position="1"/>
        <end position="19"/>
    </location>
</feature>
<feature type="domain" description="Beta-lactamase-related" evidence="2">
    <location>
        <begin position="36"/>
        <end position="275"/>
    </location>
</feature>
<sequence>MRYCGVTLFVFFLATFSRSASTEVAHTNLVKQIERIIIQENARSGFNGAVAIKLWDTGIFSYEIGYQQKGRPLTPSHLFSSGSVGKEFTTVAILKLARQGKLNLNDPVIDYLPNLPQWAKRITIHHLLSHTSGLPKIKWATNISTADVMSQILAFSKLEFEPGSQYLYGNINVMLRAKIVEKVTGMPFGQFLKTNFFAPFEMVNTVQIDSVDDKVDKVIGDFPTAINGVTIYTTPADLIRWEVALLNGEALAGSTLLSILSHHPLSDKHLDSEYDFGRFTLNDGTVATLEHDGSNPSHHVLKYSHIASQFTFVAMSSDGNKQNLYTLRDKIQTLVNSVHR</sequence>
<dbReference type="Gene3D" id="3.40.710.10">
    <property type="entry name" value="DD-peptidase/beta-lactamase superfamily"/>
    <property type="match status" value="1"/>
</dbReference>
<dbReference type="Proteomes" id="UP000709336">
    <property type="component" value="Unassembled WGS sequence"/>
</dbReference>
<evidence type="ECO:0000313" key="4">
    <source>
        <dbReference type="Proteomes" id="UP000709336"/>
    </source>
</evidence>
<evidence type="ECO:0000259" key="2">
    <source>
        <dbReference type="Pfam" id="PF00144"/>
    </source>
</evidence>
<keyword evidence="4" id="KW-1185">Reference proteome</keyword>
<dbReference type="InterPro" id="IPR012338">
    <property type="entry name" value="Beta-lactam/transpept-like"/>
</dbReference>
<name>A0ABX1R240_9ALTE</name>
<protein>
    <submittedName>
        <fullName evidence="3">Beta-lactamase family protein</fullName>
    </submittedName>
</protein>
<dbReference type="PANTHER" id="PTHR46825:SF9">
    <property type="entry name" value="BETA-LACTAMASE-RELATED DOMAIN-CONTAINING PROTEIN"/>
    <property type="match status" value="1"/>
</dbReference>
<dbReference type="InterPro" id="IPR050491">
    <property type="entry name" value="AmpC-like"/>
</dbReference>
<evidence type="ECO:0000313" key="3">
    <source>
        <dbReference type="EMBL" id="NMH59511.1"/>
    </source>
</evidence>
<dbReference type="InterPro" id="IPR001466">
    <property type="entry name" value="Beta-lactam-related"/>
</dbReference>
<dbReference type="EMBL" id="JAATNW010000003">
    <property type="protein sequence ID" value="NMH59511.1"/>
    <property type="molecule type" value="Genomic_DNA"/>
</dbReference>
<dbReference type="SUPFAM" id="SSF56601">
    <property type="entry name" value="beta-lactamase/transpeptidase-like"/>
    <property type="match status" value="1"/>
</dbReference>
<feature type="chain" id="PRO_5046364540" evidence="1">
    <location>
        <begin position="20"/>
        <end position="340"/>
    </location>
</feature>
<reference evidence="3 4" key="1">
    <citation type="submission" date="2020-03" db="EMBL/GenBank/DDBJ databases">
        <title>Alteromonas ponticola sp. nov., isolated from seawater.</title>
        <authorList>
            <person name="Yoon J.-H."/>
            <person name="Kim Y.-O."/>
        </authorList>
    </citation>
    <scope>NUCLEOTIDE SEQUENCE [LARGE SCALE GENOMIC DNA]</scope>
    <source>
        <strain evidence="3 4">MYP5</strain>
    </source>
</reference>
<organism evidence="3 4">
    <name type="scientific">Alteromonas ponticola</name>
    <dbReference type="NCBI Taxonomy" id="2720613"/>
    <lineage>
        <taxon>Bacteria</taxon>
        <taxon>Pseudomonadati</taxon>
        <taxon>Pseudomonadota</taxon>
        <taxon>Gammaproteobacteria</taxon>
        <taxon>Alteromonadales</taxon>
        <taxon>Alteromonadaceae</taxon>
        <taxon>Alteromonas/Salinimonas group</taxon>
        <taxon>Alteromonas</taxon>
    </lineage>
</organism>
<keyword evidence="1" id="KW-0732">Signal</keyword>
<dbReference type="RefSeq" id="WP_169210080.1">
    <property type="nucleotide sequence ID" value="NZ_JAATNW010000003.1"/>
</dbReference>